<dbReference type="PROSITE" id="PS51387">
    <property type="entry name" value="FAD_PCMH"/>
    <property type="match status" value="1"/>
</dbReference>
<dbReference type="Pfam" id="PF02913">
    <property type="entry name" value="FAD-oxidase_C"/>
    <property type="match status" value="1"/>
</dbReference>
<dbReference type="Gene3D" id="3.30.465.10">
    <property type="match status" value="1"/>
</dbReference>
<reference evidence="7 8" key="1">
    <citation type="submission" date="2015-10" db="EMBL/GenBank/DDBJ databases">
        <authorList>
            <person name="Ju K.-S."/>
            <person name="Doroghazi J.R."/>
            <person name="Metcalf W.W."/>
        </authorList>
    </citation>
    <scope>NUCLEOTIDE SEQUENCE [LARGE SCALE GENOMIC DNA]</scope>
    <source>
        <strain evidence="7 8">NRRL B-24793</strain>
    </source>
</reference>
<evidence type="ECO:0000256" key="1">
    <source>
        <dbReference type="ARBA" id="ARBA00001974"/>
    </source>
</evidence>
<dbReference type="GO" id="GO:0022904">
    <property type="term" value="P:respiratory electron transport chain"/>
    <property type="evidence" value="ECO:0007669"/>
    <property type="project" value="TreeGrafter"/>
</dbReference>
<dbReference type="InterPro" id="IPR016169">
    <property type="entry name" value="FAD-bd_PCMH_sub2"/>
</dbReference>
<dbReference type="RefSeq" id="WP_013734205.1">
    <property type="nucleotide sequence ID" value="NZ_LMWI01000002.1"/>
</dbReference>
<dbReference type="InterPro" id="IPR036318">
    <property type="entry name" value="FAD-bd_PCMH-like_sf"/>
</dbReference>
<dbReference type="Gene3D" id="3.30.70.2740">
    <property type="match status" value="1"/>
</dbReference>
<keyword evidence="8" id="KW-1185">Reference proteome</keyword>
<dbReference type="Gene3D" id="3.30.70.2190">
    <property type="match status" value="1"/>
</dbReference>
<evidence type="ECO:0000313" key="7">
    <source>
        <dbReference type="EMBL" id="KUJ44917.1"/>
    </source>
</evidence>
<dbReference type="SUPFAM" id="SSF55103">
    <property type="entry name" value="FAD-linked oxidases, C-terminal domain"/>
    <property type="match status" value="1"/>
</dbReference>
<evidence type="ECO:0000259" key="6">
    <source>
        <dbReference type="PROSITE" id="PS51387"/>
    </source>
</evidence>
<evidence type="ECO:0000256" key="4">
    <source>
        <dbReference type="ARBA" id="ARBA00022827"/>
    </source>
</evidence>
<evidence type="ECO:0000256" key="2">
    <source>
        <dbReference type="ARBA" id="ARBA00008000"/>
    </source>
</evidence>
<dbReference type="InterPro" id="IPR051264">
    <property type="entry name" value="FAD-oxidored/transferase_4"/>
</dbReference>
<keyword evidence="5" id="KW-0560">Oxidoreductase</keyword>
<dbReference type="Proteomes" id="UP000053246">
    <property type="component" value="Unassembled WGS sequence"/>
</dbReference>
<comment type="caution">
    <text evidence="7">The sequence shown here is derived from an EMBL/GenBank/DDBJ whole genome shotgun (WGS) entry which is preliminary data.</text>
</comment>
<evidence type="ECO:0000256" key="5">
    <source>
        <dbReference type="ARBA" id="ARBA00023002"/>
    </source>
</evidence>
<comment type="similarity">
    <text evidence="2">Belongs to the FAD-binding oxidoreductase/transferase type 4 family.</text>
</comment>
<proteinExistence type="inferred from homology"/>
<dbReference type="InterPro" id="IPR016164">
    <property type="entry name" value="FAD-linked_Oxase-like_C"/>
</dbReference>
<dbReference type="InterPro" id="IPR006094">
    <property type="entry name" value="Oxid_FAD_bind_N"/>
</dbReference>
<protein>
    <recommendedName>
        <fullName evidence="6">FAD-binding PCMH-type domain-containing protein</fullName>
    </recommendedName>
</protein>
<dbReference type="OMA" id="FDRTVVC"/>
<dbReference type="InterPro" id="IPR004113">
    <property type="entry name" value="FAD-bd_oxidored_4_C"/>
</dbReference>
<dbReference type="Gene3D" id="1.10.45.10">
    <property type="entry name" value="Vanillyl-alcohol Oxidase, Chain A, domain 4"/>
    <property type="match status" value="1"/>
</dbReference>
<dbReference type="FunFam" id="1.10.45.10:FF:000001">
    <property type="entry name" value="D-lactate dehydrogenase mitochondrial"/>
    <property type="match status" value="1"/>
</dbReference>
<keyword evidence="4" id="KW-0274">FAD</keyword>
<comment type="cofactor">
    <cofactor evidence="1">
        <name>FAD</name>
        <dbReference type="ChEBI" id="CHEBI:57692"/>
    </cofactor>
</comment>
<gene>
    <name evidence="7" type="ORF">ADL17_17450</name>
</gene>
<dbReference type="PANTHER" id="PTHR43716:SF1">
    <property type="entry name" value="D-2-HYDROXYGLUTARATE DEHYDROGENASE, MITOCHONDRIAL"/>
    <property type="match status" value="1"/>
</dbReference>
<dbReference type="InterPro" id="IPR016166">
    <property type="entry name" value="FAD-bd_PCMH"/>
</dbReference>
<dbReference type="PANTHER" id="PTHR43716">
    <property type="entry name" value="D-2-HYDROXYGLUTARATE DEHYDROGENASE, MITOCHONDRIAL"/>
    <property type="match status" value="1"/>
</dbReference>
<sequence>MNLVQRLTGLVGADHVLLGDAIGARYAQDLWGSDRVGTPTVVVRPADTGEVAAVLAECHRRRQPVVVQGGMTGLVGGGVPDAHEVVLSLERMTAIEEIDVVGATMTVQAGATLQQVQEAAERHGLMFPLDLASRGSCTIGGCLATNAGGNRVLRYGMTRDLVLGVEAVLADGTTLPGLHKLVKNNAGYDLKHLFIGSEGTLGVITRAVLRLQPLPRTRYVAFCGLPGVDAALALLGRLRAALPGSVSAFEAIWDEAYQLILPLRDTVRTPLVGRYPVYALVEIQGSDPVGDTERFVSALNGCDDLITESAVGLEPAEVAALWAVRERIPSLILGGEGPLFGFDVSLPATCLEAYLATVDRELRELWPQVSLQVFGHLGDGNVHIAVITGETTRRRKAEVEHIVYRNVERYHGSISAEHGIGFEKEPYLAYSRRPAEIATMRLLKQALDPHGILNGGRIFATGADRVRIESEVPA</sequence>
<accession>A0A9X0I1A1</accession>
<dbReference type="InterPro" id="IPR016171">
    <property type="entry name" value="Vanillyl_alc_oxidase_C-sub2"/>
</dbReference>
<dbReference type="GO" id="GO:0016491">
    <property type="term" value="F:oxidoreductase activity"/>
    <property type="evidence" value="ECO:0007669"/>
    <property type="project" value="UniProtKB-KW"/>
</dbReference>
<dbReference type="EMBL" id="LMWI01000002">
    <property type="protein sequence ID" value="KUJ44917.1"/>
    <property type="molecule type" value="Genomic_DNA"/>
</dbReference>
<dbReference type="SUPFAM" id="SSF56176">
    <property type="entry name" value="FAD-binding/transporter-associated domain-like"/>
    <property type="match status" value="1"/>
</dbReference>
<dbReference type="Pfam" id="PF01565">
    <property type="entry name" value="FAD_binding_4"/>
    <property type="match status" value="1"/>
</dbReference>
<dbReference type="AlphaFoldDB" id="A0A9X0I1A1"/>
<name>A0A9X0I1A1_9ACTN</name>
<keyword evidence="3" id="KW-0285">Flavoprotein</keyword>
<feature type="domain" description="FAD-binding PCMH-type" evidence="6">
    <location>
        <begin position="35"/>
        <end position="214"/>
    </location>
</feature>
<evidence type="ECO:0000313" key="8">
    <source>
        <dbReference type="Proteomes" id="UP000053246"/>
    </source>
</evidence>
<evidence type="ECO:0000256" key="3">
    <source>
        <dbReference type="ARBA" id="ARBA00022630"/>
    </source>
</evidence>
<organism evidence="7 8">
    <name type="scientific">Micromonospora maris</name>
    <dbReference type="NCBI Taxonomy" id="1003110"/>
    <lineage>
        <taxon>Bacteria</taxon>
        <taxon>Bacillati</taxon>
        <taxon>Actinomycetota</taxon>
        <taxon>Actinomycetes</taxon>
        <taxon>Micromonosporales</taxon>
        <taxon>Micromonosporaceae</taxon>
        <taxon>Micromonospora</taxon>
    </lineage>
</organism>
<dbReference type="GO" id="GO:0071949">
    <property type="term" value="F:FAD binding"/>
    <property type="evidence" value="ECO:0007669"/>
    <property type="project" value="InterPro"/>
</dbReference>